<name>A0A9N9ALR2_9GLOM</name>
<sequence>MVVPAQVHSNISLDKFEVSLIAHVYDNRIEIRNLDGTDDLTLENYRWYEGCVVVRYEDHRISPTCTGRRTLLRPSSVSIWEDILRLNLEYGGTWTVEDAIRLESKLLLALYPNLDLDAMKPPLSTLDNSIKTPMINGIIGEPYRRIRMRRGAKRKLNSYEMEQEAAKQAEYENLMYTMDPRYGREFIPTFRQIKYFNTDPTDPYTIRKKRRLTEFIVEEGRSINKKKAETTTLVRWMRYERRVHDMTETTMMIHSLVNVLRDTSSKFEIHIYTVSQTDFPEDTNDYDEFCRKADQKEFREILDERRVSTRNKYDNENTCIAGLKLFMTLYALEGNELVADSQGRTDPDNGITVAIKSLVPSGLSYIQKPVVLPELANPVKLLEHHWVNQATLDQTVNEKKQENSQAALVYKYDEDGTTKEIDILSIQNVYSAANIAYQNYVKQNPGGRVGNQQTNGHIHQAPRGQTQRSIQRPTSIQLPPRQLPTLIQQPPNHHVPVQAPQNPVQAAQPQPANAAPRSPKGIRAQPQLINGGAVNVGRPQPSLIQRSQQPSGHVASNINIRQRPLQLPNGGIIQQPQVIQLPQASQIQVPPQSQNQQGPQHIQQPVQPLQQPSERLVLLGADKVQHLQQRSNPPQQPSAQPLSRSNSHTPVQSPADVPPIGTPVQQPQIIPTTPRRRSQSPQIGPPIAQTPPQNQLLNQIVTAQPQNVSIQTPMQPPQTPIQANRRPTQIPYNMLVVRRPGQRPPTAQIRPPIRQPVNLPGGHPNYADVHFRIPAGQQGKVPIQQLPNQPINQAAFANAQQIRIPQQTHNGGLPVSAQSPRQAPVVVPQQSRQTPQSHPQTPVISPASINTNGAAFISPTRQRPVQIPVPQTPQPMTSPATRIQVLPNATPQATNFQLAGNRPLVSNMRPHNIVLMRSAANGAQPATSLVLPWAQPGVFTQAQTGISQRQLLLRQQQQQRVGIFR</sequence>
<proteinExistence type="predicted"/>
<dbReference type="InterPro" id="IPR046468">
    <property type="entry name" value="Spt20-like_SEP"/>
</dbReference>
<feature type="region of interest" description="Disordered" evidence="1">
    <location>
        <begin position="446"/>
        <end position="471"/>
    </location>
</feature>
<feature type="compositionally biased region" description="Polar residues" evidence="1">
    <location>
        <begin position="542"/>
        <end position="554"/>
    </location>
</feature>
<feature type="region of interest" description="Disordered" evidence="1">
    <location>
        <begin position="483"/>
        <end position="554"/>
    </location>
</feature>
<evidence type="ECO:0000313" key="4">
    <source>
        <dbReference type="Proteomes" id="UP000789572"/>
    </source>
</evidence>
<comment type="caution">
    <text evidence="3">The sequence shown here is derived from an EMBL/GenBank/DDBJ whole genome shotgun (WGS) entry which is preliminary data.</text>
</comment>
<feature type="compositionally biased region" description="Low complexity" evidence="1">
    <location>
        <begin position="662"/>
        <end position="673"/>
    </location>
</feature>
<organism evidence="3 4">
    <name type="scientific">Paraglomus occultum</name>
    <dbReference type="NCBI Taxonomy" id="144539"/>
    <lineage>
        <taxon>Eukaryota</taxon>
        <taxon>Fungi</taxon>
        <taxon>Fungi incertae sedis</taxon>
        <taxon>Mucoromycota</taxon>
        <taxon>Glomeromycotina</taxon>
        <taxon>Glomeromycetes</taxon>
        <taxon>Paraglomerales</taxon>
        <taxon>Paraglomeraceae</taxon>
        <taxon>Paraglomus</taxon>
    </lineage>
</organism>
<gene>
    <name evidence="3" type="ORF">POCULU_LOCUS4237</name>
</gene>
<keyword evidence="4" id="KW-1185">Reference proteome</keyword>
<feature type="compositionally biased region" description="Polar residues" evidence="1">
    <location>
        <begin position="828"/>
        <end position="848"/>
    </location>
</feature>
<dbReference type="Pfam" id="PF12090">
    <property type="entry name" value="Spt20_SEP"/>
    <property type="match status" value="1"/>
</dbReference>
<dbReference type="EMBL" id="CAJVPJ010000534">
    <property type="protein sequence ID" value="CAG8534829.1"/>
    <property type="molecule type" value="Genomic_DNA"/>
</dbReference>
<feature type="region of interest" description="Disordered" evidence="1">
    <location>
        <begin position="584"/>
        <end position="610"/>
    </location>
</feature>
<dbReference type="AlphaFoldDB" id="A0A9N9ALR2"/>
<feature type="domain" description="Spt20-like SEP" evidence="2">
    <location>
        <begin position="38"/>
        <end position="120"/>
    </location>
</feature>
<feature type="compositionally biased region" description="Polar residues" evidence="1">
    <location>
        <begin position="450"/>
        <end position="471"/>
    </location>
</feature>
<accession>A0A9N9ALR2</accession>
<dbReference type="OrthoDB" id="1932706at2759"/>
<feature type="compositionally biased region" description="Polar residues" evidence="1">
    <location>
        <begin position="808"/>
        <end position="821"/>
    </location>
</feature>
<feature type="compositionally biased region" description="Low complexity" evidence="1">
    <location>
        <begin position="495"/>
        <end position="516"/>
    </location>
</feature>
<protein>
    <submittedName>
        <fullName evidence="3">6360_t:CDS:1</fullName>
    </submittedName>
</protein>
<evidence type="ECO:0000256" key="1">
    <source>
        <dbReference type="SAM" id="MobiDB-lite"/>
    </source>
</evidence>
<evidence type="ECO:0000259" key="2">
    <source>
        <dbReference type="Pfam" id="PF12090"/>
    </source>
</evidence>
<feature type="compositionally biased region" description="Polar residues" evidence="1">
    <location>
        <begin position="626"/>
        <end position="652"/>
    </location>
</feature>
<dbReference type="Proteomes" id="UP000789572">
    <property type="component" value="Unassembled WGS sequence"/>
</dbReference>
<feature type="region of interest" description="Disordered" evidence="1">
    <location>
        <begin position="808"/>
        <end position="848"/>
    </location>
</feature>
<evidence type="ECO:0000313" key="3">
    <source>
        <dbReference type="EMBL" id="CAG8534829.1"/>
    </source>
</evidence>
<reference evidence="3" key="1">
    <citation type="submission" date="2021-06" db="EMBL/GenBank/DDBJ databases">
        <authorList>
            <person name="Kallberg Y."/>
            <person name="Tangrot J."/>
            <person name="Rosling A."/>
        </authorList>
    </citation>
    <scope>NUCLEOTIDE SEQUENCE</scope>
    <source>
        <strain evidence="3">IA702</strain>
    </source>
</reference>
<feature type="region of interest" description="Disordered" evidence="1">
    <location>
        <begin position="626"/>
        <end position="692"/>
    </location>
</feature>